<protein>
    <submittedName>
        <fullName evidence="1">Uncharacterized protein</fullName>
    </submittedName>
</protein>
<name>A0ABP9N2S9_9HYPH</name>
<reference evidence="2" key="1">
    <citation type="journal article" date="2019" name="Int. J. Syst. Evol. Microbiol.">
        <title>The Global Catalogue of Microorganisms (GCM) 10K type strain sequencing project: providing services to taxonomists for standard genome sequencing and annotation.</title>
        <authorList>
            <consortium name="The Broad Institute Genomics Platform"/>
            <consortium name="The Broad Institute Genome Sequencing Center for Infectious Disease"/>
            <person name="Wu L."/>
            <person name="Ma J."/>
        </authorList>
    </citation>
    <scope>NUCLEOTIDE SEQUENCE [LARGE SCALE GENOMIC DNA]</scope>
    <source>
        <strain evidence="2">JCM 17712</strain>
    </source>
</reference>
<sequence length="53" mass="5887">MKLRPQLYCEGKAQFFILGAMPKNADGYPVLSLLITHGWAQLGFLKLGRLAPL</sequence>
<organism evidence="1 2">
    <name type="scientific">Bartonella jaculi</name>
    <dbReference type="NCBI Taxonomy" id="686226"/>
    <lineage>
        <taxon>Bacteria</taxon>
        <taxon>Pseudomonadati</taxon>
        <taxon>Pseudomonadota</taxon>
        <taxon>Alphaproteobacteria</taxon>
        <taxon>Hyphomicrobiales</taxon>
        <taxon>Bartonellaceae</taxon>
        <taxon>Bartonella</taxon>
    </lineage>
</organism>
<evidence type="ECO:0000313" key="1">
    <source>
        <dbReference type="EMBL" id="GAA5108065.1"/>
    </source>
</evidence>
<keyword evidence="2" id="KW-1185">Reference proteome</keyword>
<accession>A0ABP9N2S9</accession>
<dbReference type="EMBL" id="BAABIZ010000009">
    <property type="protein sequence ID" value="GAA5108065.1"/>
    <property type="molecule type" value="Genomic_DNA"/>
</dbReference>
<gene>
    <name evidence="1" type="ORF">GCM10023261_10000</name>
</gene>
<comment type="caution">
    <text evidence="1">The sequence shown here is derived from an EMBL/GenBank/DDBJ whole genome shotgun (WGS) entry which is preliminary data.</text>
</comment>
<evidence type="ECO:0000313" key="2">
    <source>
        <dbReference type="Proteomes" id="UP001500864"/>
    </source>
</evidence>
<dbReference type="Proteomes" id="UP001500864">
    <property type="component" value="Unassembled WGS sequence"/>
</dbReference>
<proteinExistence type="predicted"/>